<dbReference type="Proteomes" id="UP000789405">
    <property type="component" value="Unassembled WGS sequence"/>
</dbReference>
<dbReference type="AlphaFoldDB" id="A0A9N9K2M4"/>
<name>A0A9N9K2M4_9GLOM</name>
<evidence type="ECO:0000313" key="2">
    <source>
        <dbReference type="Proteomes" id="UP000789405"/>
    </source>
</evidence>
<keyword evidence="2" id="KW-1185">Reference proteome</keyword>
<dbReference type="EMBL" id="CAJVPY010044544">
    <property type="protein sequence ID" value="CAG8809009.1"/>
    <property type="molecule type" value="Genomic_DNA"/>
</dbReference>
<protein>
    <submittedName>
        <fullName evidence="1">13662_t:CDS:1</fullName>
    </submittedName>
</protein>
<reference evidence="1" key="1">
    <citation type="submission" date="2021-06" db="EMBL/GenBank/DDBJ databases">
        <authorList>
            <person name="Kallberg Y."/>
            <person name="Tangrot J."/>
            <person name="Rosling A."/>
        </authorList>
    </citation>
    <scope>NUCLEOTIDE SEQUENCE</scope>
    <source>
        <strain evidence="1">MA453B</strain>
    </source>
</reference>
<evidence type="ECO:0000313" key="1">
    <source>
        <dbReference type="EMBL" id="CAG8809009.1"/>
    </source>
</evidence>
<sequence length="77" mass="9169">NNLEYQVEERIIYFVDSDSVVTRKYITFFKIAKSMLLEYTSISYEKYDEILDKSVVELAECKTAFRSIRHFGKKLLT</sequence>
<accession>A0A9N9K2M4</accession>
<organism evidence="1 2">
    <name type="scientific">Dentiscutata erythropus</name>
    <dbReference type="NCBI Taxonomy" id="1348616"/>
    <lineage>
        <taxon>Eukaryota</taxon>
        <taxon>Fungi</taxon>
        <taxon>Fungi incertae sedis</taxon>
        <taxon>Mucoromycota</taxon>
        <taxon>Glomeromycotina</taxon>
        <taxon>Glomeromycetes</taxon>
        <taxon>Diversisporales</taxon>
        <taxon>Gigasporaceae</taxon>
        <taxon>Dentiscutata</taxon>
    </lineage>
</organism>
<comment type="caution">
    <text evidence="1">The sequence shown here is derived from an EMBL/GenBank/DDBJ whole genome shotgun (WGS) entry which is preliminary data.</text>
</comment>
<proteinExistence type="predicted"/>
<feature type="non-terminal residue" evidence="1">
    <location>
        <position position="77"/>
    </location>
</feature>
<dbReference type="OrthoDB" id="2336228at2759"/>
<gene>
    <name evidence="1" type="ORF">DERYTH_LOCUS25003</name>
</gene>